<evidence type="ECO:0000256" key="5">
    <source>
        <dbReference type="PROSITE-ProRule" id="PRU00042"/>
    </source>
</evidence>
<dbReference type="EMBL" id="JAWDJX010000028">
    <property type="protein sequence ID" value="KAK3050969.1"/>
    <property type="molecule type" value="Genomic_DNA"/>
</dbReference>
<dbReference type="InterPro" id="IPR013087">
    <property type="entry name" value="Znf_C2H2_type"/>
</dbReference>
<dbReference type="PANTHER" id="PTHR24409:SF295">
    <property type="entry name" value="AZ2-RELATED"/>
    <property type="match status" value="1"/>
</dbReference>
<evidence type="ECO:0000256" key="1">
    <source>
        <dbReference type="ARBA" id="ARBA00022723"/>
    </source>
</evidence>
<feature type="region of interest" description="Disordered" evidence="6">
    <location>
        <begin position="364"/>
        <end position="399"/>
    </location>
</feature>
<evidence type="ECO:0000256" key="6">
    <source>
        <dbReference type="SAM" id="MobiDB-lite"/>
    </source>
</evidence>
<dbReference type="SMART" id="SM00355">
    <property type="entry name" value="ZnF_C2H2"/>
    <property type="match status" value="6"/>
</dbReference>
<dbReference type="GO" id="GO:0008270">
    <property type="term" value="F:zinc ion binding"/>
    <property type="evidence" value="ECO:0007669"/>
    <property type="project" value="UniProtKB-KW"/>
</dbReference>
<evidence type="ECO:0000256" key="4">
    <source>
        <dbReference type="ARBA" id="ARBA00022833"/>
    </source>
</evidence>
<evidence type="ECO:0000313" key="8">
    <source>
        <dbReference type="EMBL" id="KAK3050969.1"/>
    </source>
</evidence>
<evidence type="ECO:0000313" key="9">
    <source>
        <dbReference type="Proteomes" id="UP001271007"/>
    </source>
</evidence>
<dbReference type="AlphaFoldDB" id="A0AAJ0G7D5"/>
<name>A0AAJ0G7D5_9PEZI</name>
<protein>
    <recommendedName>
        <fullName evidence="7">C2H2-type domain-containing protein</fullName>
    </recommendedName>
</protein>
<accession>A0AAJ0G7D5</accession>
<dbReference type="Proteomes" id="UP001271007">
    <property type="component" value="Unassembled WGS sequence"/>
</dbReference>
<proteinExistence type="predicted"/>
<reference evidence="8" key="1">
    <citation type="submission" date="2023-04" db="EMBL/GenBank/DDBJ databases">
        <title>Black Yeasts Isolated from many extreme environments.</title>
        <authorList>
            <person name="Coleine C."/>
            <person name="Stajich J.E."/>
            <person name="Selbmann L."/>
        </authorList>
    </citation>
    <scope>NUCLEOTIDE SEQUENCE</scope>
    <source>
        <strain evidence="8">CCFEE 5312</strain>
    </source>
</reference>
<evidence type="ECO:0000259" key="7">
    <source>
        <dbReference type="PROSITE" id="PS50157"/>
    </source>
</evidence>
<dbReference type="Gene3D" id="3.30.160.60">
    <property type="entry name" value="Classic Zinc Finger"/>
    <property type="match status" value="2"/>
</dbReference>
<dbReference type="Pfam" id="PF13912">
    <property type="entry name" value="zf-C2H2_6"/>
    <property type="match status" value="2"/>
</dbReference>
<comment type="caution">
    <text evidence="8">The sequence shown here is derived from an EMBL/GenBank/DDBJ whole genome shotgun (WGS) entry which is preliminary data.</text>
</comment>
<dbReference type="GO" id="GO:0005634">
    <property type="term" value="C:nucleus"/>
    <property type="evidence" value="ECO:0007669"/>
    <property type="project" value="TreeGrafter"/>
</dbReference>
<evidence type="ECO:0000256" key="3">
    <source>
        <dbReference type="ARBA" id="ARBA00022771"/>
    </source>
</evidence>
<gene>
    <name evidence="8" type="ORF">LTR09_007718</name>
</gene>
<keyword evidence="2" id="KW-0677">Repeat</keyword>
<dbReference type="PANTHER" id="PTHR24409">
    <property type="entry name" value="ZINC FINGER PROTEIN 142"/>
    <property type="match status" value="1"/>
</dbReference>
<keyword evidence="1" id="KW-0479">Metal-binding</keyword>
<evidence type="ECO:0000256" key="2">
    <source>
        <dbReference type="ARBA" id="ARBA00022737"/>
    </source>
</evidence>
<feature type="compositionally biased region" description="Basic and acidic residues" evidence="6">
    <location>
        <begin position="364"/>
        <end position="386"/>
    </location>
</feature>
<dbReference type="PROSITE" id="PS50157">
    <property type="entry name" value="ZINC_FINGER_C2H2_2"/>
    <property type="match status" value="2"/>
</dbReference>
<sequence>MPSRWDISAPAPQTPPDSTMSLFCFCEESFGTVEELTKHASQQRECGLYFTGKSTLTRTSRKWEASHDRSDLDIEPEDDASLQPARVKVVCTLCSSKWYDGPEAFEQHRSSKHPGLDEDIALATFTLISAPHVCVLCPDKYFSDLAELRRHIKNSFSHMKRADQLAKRQQRYGYNTFECDFCPHRTFKSAAGLSEHTHSKHPSCPTPTCSKQFHDTYRRSGVRTATAQLFTHQADMDHCYCDEHDEAFSSTLAFEEHLEQHDEEESAYECEWCLKQFHKQQALRDHLADGNHCMQNQRLSESDEVALAEKEYLYSIPAYEEHVEQDDVVELAYRCTECPKVFQNWDELLEHLYYCASATEMARSEEEKSEDAKSGKEYMRMCKSSDNDLEDDSCGVPMA</sequence>
<dbReference type="PROSITE" id="PS00028">
    <property type="entry name" value="ZINC_FINGER_C2H2_1"/>
    <property type="match status" value="1"/>
</dbReference>
<feature type="domain" description="C2H2-type" evidence="7">
    <location>
        <begin position="333"/>
        <end position="362"/>
    </location>
</feature>
<organism evidence="8 9">
    <name type="scientific">Extremus antarcticus</name>
    <dbReference type="NCBI Taxonomy" id="702011"/>
    <lineage>
        <taxon>Eukaryota</taxon>
        <taxon>Fungi</taxon>
        <taxon>Dikarya</taxon>
        <taxon>Ascomycota</taxon>
        <taxon>Pezizomycotina</taxon>
        <taxon>Dothideomycetes</taxon>
        <taxon>Dothideomycetidae</taxon>
        <taxon>Mycosphaerellales</taxon>
        <taxon>Extremaceae</taxon>
        <taxon>Extremus</taxon>
    </lineage>
</organism>
<keyword evidence="9" id="KW-1185">Reference proteome</keyword>
<feature type="domain" description="C2H2-type" evidence="7">
    <location>
        <begin position="268"/>
        <end position="297"/>
    </location>
</feature>
<dbReference type="GO" id="GO:0000977">
    <property type="term" value="F:RNA polymerase II transcription regulatory region sequence-specific DNA binding"/>
    <property type="evidence" value="ECO:0007669"/>
    <property type="project" value="TreeGrafter"/>
</dbReference>
<dbReference type="GO" id="GO:0000981">
    <property type="term" value="F:DNA-binding transcription factor activity, RNA polymerase II-specific"/>
    <property type="evidence" value="ECO:0007669"/>
    <property type="project" value="TreeGrafter"/>
</dbReference>
<keyword evidence="3 5" id="KW-0863">Zinc-finger</keyword>
<keyword evidence="4" id="KW-0862">Zinc</keyword>